<proteinExistence type="predicted"/>
<keyword evidence="3" id="KW-1185">Reference proteome</keyword>
<feature type="chain" id="PRO_5013821696" evidence="1">
    <location>
        <begin position="24"/>
        <end position="68"/>
    </location>
</feature>
<keyword evidence="1" id="KW-0732">Signal</keyword>
<evidence type="ECO:0000256" key="1">
    <source>
        <dbReference type="SAM" id="SignalP"/>
    </source>
</evidence>
<reference evidence="3" key="1">
    <citation type="submission" date="2017-10" db="EMBL/GenBank/DDBJ databases">
        <title>Rapid genome shrinkage in a self-fertile nematode reveals novel sperm competition proteins.</title>
        <authorList>
            <person name="Yin D."/>
            <person name="Schwarz E.M."/>
            <person name="Thomas C.G."/>
            <person name="Felde R.L."/>
            <person name="Korf I.F."/>
            <person name="Cutter A.D."/>
            <person name="Schartner C.M."/>
            <person name="Ralston E.J."/>
            <person name="Meyer B.J."/>
            <person name="Haag E.S."/>
        </authorList>
    </citation>
    <scope>NUCLEOTIDE SEQUENCE [LARGE SCALE GENOMIC DNA]</scope>
    <source>
        <strain evidence="3">JU1422</strain>
    </source>
</reference>
<accession>A0A2G5VC18</accession>
<protein>
    <submittedName>
        <fullName evidence="2">Uncharacterized protein</fullName>
    </submittedName>
</protein>
<feature type="signal peptide" evidence="1">
    <location>
        <begin position="1"/>
        <end position="23"/>
    </location>
</feature>
<evidence type="ECO:0000313" key="2">
    <source>
        <dbReference type="EMBL" id="PIC49292.1"/>
    </source>
</evidence>
<dbReference type="EMBL" id="PDUG01000002">
    <property type="protein sequence ID" value="PIC49292.1"/>
    <property type="molecule type" value="Genomic_DNA"/>
</dbReference>
<gene>
    <name evidence="2" type="primary">Cnig_chr_II.g7948</name>
    <name evidence="2" type="ORF">B9Z55_007948</name>
</gene>
<dbReference type="Proteomes" id="UP000230233">
    <property type="component" value="Chromosome II"/>
</dbReference>
<evidence type="ECO:0000313" key="3">
    <source>
        <dbReference type="Proteomes" id="UP000230233"/>
    </source>
</evidence>
<name>A0A2G5VC18_9PELO</name>
<sequence>MFQKMRLLFLALHLALIFPLVFSDLTGSEFMQKMNEKRREFAKKEKIPNMRELRPFYYRGPSNTGLER</sequence>
<organism evidence="2 3">
    <name type="scientific">Caenorhabditis nigoni</name>
    <dbReference type="NCBI Taxonomy" id="1611254"/>
    <lineage>
        <taxon>Eukaryota</taxon>
        <taxon>Metazoa</taxon>
        <taxon>Ecdysozoa</taxon>
        <taxon>Nematoda</taxon>
        <taxon>Chromadorea</taxon>
        <taxon>Rhabditida</taxon>
        <taxon>Rhabditina</taxon>
        <taxon>Rhabditomorpha</taxon>
        <taxon>Rhabditoidea</taxon>
        <taxon>Rhabditidae</taxon>
        <taxon>Peloderinae</taxon>
        <taxon>Caenorhabditis</taxon>
    </lineage>
</organism>
<dbReference type="AlphaFoldDB" id="A0A2G5VC18"/>
<comment type="caution">
    <text evidence="2">The sequence shown here is derived from an EMBL/GenBank/DDBJ whole genome shotgun (WGS) entry which is preliminary data.</text>
</comment>
<dbReference type="OrthoDB" id="5908967at2759"/>